<dbReference type="Gene3D" id="2.115.10.20">
    <property type="entry name" value="Glycosyl hydrolase domain, family 43"/>
    <property type="match status" value="1"/>
</dbReference>
<dbReference type="Pfam" id="PF00251">
    <property type="entry name" value="Glyco_hydro_32N"/>
    <property type="match status" value="1"/>
</dbReference>
<comment type="function">
    <text evidence="9">Enables the bacterium to metabolize sucrose as a sole carbon source.</text>
</comment>
<dbReference type="NCBIfam" id="TIGR01322">
    <property type="entry name" value="scrB_fam"/>
    <property type="match status" value="1"/>
</dbReference>
<evidence type="ECO:0000256" key="2">
    <source>
        <dbReference type="ARBA" id="ARBA00009902"/>
    </source>
</evidence>
<dbReference type="PATRIC" id="fig|217031.6.peg.726"/>
<dbReference type="InterPro" id="IPR013148">
    <property type="entry name" value="Glyco_hydro_32_N"/>
</dbReference>
<dbReference type="Pfam" id="PF08244">
    <property type="entry name" value="Glyco_hydro_32C"/>
    <property type="match status" value="1"/>
</dbReference>
<evidence type="ECO:0000259" key="11">
    <source>
        <dbReference type="Pfam" id="PF08244"/>
    </source>
</evidence>
<dbReference type="RefSeq" id="WP_057984879.1">
    <property type="nucleotide sequence ID" value="NZ_LDJR01000016.1"/>
</dbReference>
<dbReference type="OrthoDB" id="9759709at2"/>
<accession>A0A178A3V5</accession>
<dbReference type="InterPro" id="IPR018053">
    <property type="entry name" value="Glyco_hydro_32_AS"/>
</dbReference>
<dbReference type="Gene3D" id="2.60.120.560">
    <property type="entry name" value="Exo-inulinase, domain 1"/>
    <property type="match status" value="1"/>
</dbReference>
<dbReference type="SUPFAM" id="SSF75005">
    <property type="entry name" value="Arabinanase/levansucrase/invertase"/>
    <property type="match status" value="1"/>
</dbReference>
<dbReference type="GO" id="GO:0005737">
    <property type="term" value="C:cytoplasm"/>
    <property type="evidence" value="ECO:0007669"/>
    <property type="project" value="UniProtKB-SubCell"/>
</dbReference>
<feature type="domain" description="Glycosyl hydrolase family 32 C-terminal" evidence="11">
    <location>
        <begin position="338"/>
        <end position="467"/>
    </location>
</feature>
<keyword evidence="9" id="KW-0119">Carbohydrate metabolism</keyword>
<feature type="domain" description="Glycosyl hydrolase family 32 N-terminal" evidence="10">
    <location>
        <begin position="29"/>
        <end position="334"/>
    </location>
</feature>
<dbReference type="Proteomes" id="UP000077881">
    <property type="component" value="Unassembled WGS sequence"/>
</dbReference>
<dbReference type="InterPro" id="IPR013189">
    <property type="entry name" value="Glyco_hydro_32_C"/>
</dbReference>
<dbReference type="InterPro" id="IPR013320">
    <property type="entry name" value="ConA-like_dom_sf"/>
</dbReference>
<gene>
    <name evidence="12" type="ORF">ABB05_03325</name>
</gene>
<dbReference type="PANTHER" id="PTHR43101">
    <property type="entry name" value="BETA-FRUCTOSIDASE"/>
    <property type="match status" value="1"/>
</dbReference>
<reference evidence="12 13" key="1">
    <citation type="submission" date="2015-05" db="EMBL/GenBank/DDBJ databases">
        <title>Comparison of genome.</title>
        <authorList>
            <person name="Zheng Z."/>
            <person name="Sun M."/>
        </authorList>
    </citation>
    <scope>NUCLEOTIDE SEQUENCE [LARGE SCALE GENOMIC DNA]</scope>
    <source>
        <strain evidence="12 13">G25-74</strain>
    </source>
</reference>
<evidence type="ECO:0000313" key="13">
    <source>
        <dbReference type="Proteomes" id="UP000077881"/>
    </source>
</evidence>
<evidence type="ECO:0000256" key="9">
    <source>
        <dbReference type="RuleBase" id="RU365015"/>
    </source>
</evidence>
<comment type="subcellular location">
    <subcellularLocation>
        <location evidence="9">Cytoplasm</location>
    </subcellularLocation>
</comment>
<evidence type="ECO:0000256" key="1">
    <source>
        <dbReference type="ARBA" id="ARBA00004914"/>
    </source>
</evidence>
<dbReference type="PANTHER" id="PTHR43101:SF1">
    <property type="entry name" value="BETA-FRUCTOSIDASE"/>
    <property type="match status" value="1"/>
</dbReference>
<dbReference type="InterPro" id="IPR051214">
    <property type="entry name" value="GH32_Enzymes"/>
</dbReference>
<dbReference type="CDD" id="cd18623">
    <property type="entry name" value="GH32_ScrB-like"/>
    <property type="match status" value="1"/>
</dbReference>
<keyword evidence="9" id="KW-0963">Cytoplasm</keyword>
<keyword evidence="5 8" id="KW-0378">Hydrolase</keyword>
<proteinExistence type="inferred from homology"/>
<dbReference type="SUPFAM" id="SSF49899">
    <property type="entry name" value="Concanavalin A-like lectins/glucanases"/>
    <property type="match status" value="1"/>
</dbReference>
<evidence type="ECO:0000256" key="5">
    <source>
        <dbReference type="ARBA" id="ARBA00022801"/>
    </source>
</evidence>
<keyword evidence="6 8" id="KW-0326">Glycosidase</keyword>
<evidence type="ECO:0000256" key="3">
    <source>
        <dbReference type="ARBA" id="ARBA00012758"/>
    </source>
</evidence>
<dbReference type="GO" id="GO:0005985">
    <property type="term" value="P:sucrose metabolic process"/>
    <property type="evidence" value="ECO:0007669"/>
    <property type="project" value="UniProtKB-UniPathway"/>
</dbReference>
<dbReference type="InterPro" id="IPR006232">
    <property type="entry name" value="Suc6P_hydrolase"/>
</dbReference>
<evidence type="ECO:0000313" key="12">
    <source>
        <dbReference type="EMBL" id="OAK74885.1"/>
    </source>
</evidence>
<comment type="caution">
    <text evidence="12">The sequence shown here is derived from an EMBL/GenBank/DDBJ whole genome shotgun (WGS) entry which is preliminary data.</text>
</comment>
<dbReference type="STRING" id="217031.ABB05_03325"/>
<protein>
    <recommendedName>
        <fullName evidence="4 8">Sucrose-6-phosphate hydrolase</fullName>
        <ecNumber evidence="3 8">3.2.1.26</ecNumber>
    </recommendedName>
    <alternativeName>
        <fullName evidence="7 9">Invertase</fullName>
    </alternativeName>
</protein>
<comment type="catalytic activity">
    <reaction evidence="8">
        <text>Hydrolysis of terminal non-reducing beta-D-fructofuranoside residues in beta-D-fructofuranosides.</text>
        <dbReference type="EC" id="3.2.1.26"/>
    </reaction>
</comment>
<organism evidence="12 13">
    <name type="scientific">Lederbergia galactosidilytica</name>
    <dbReference type="NCBI Taxonomy" id="217031"/>
    <lineage>
        <taxon>Bacteria</taxon>
        <taxon>Bacillati</taxon>
        <taxon>Bacillota</taxon>
        <taxon>Bacilli</taxon>
        <taxon>Bacillales</taxon>
        <taxon>Bacillaceae</taxon>
        <taxon>Lederbergia</taxon>
    </lineage>
</organism>
<dbReference type="EC" id="3.2.1.26" evidence="3 8"/>
<dbReference type="GO" id="GO:0004564">
    <property type="term" value="F:beta-fructofuranosidase activity"/>
    <property type="evidence" value="ECO:0007669"/>
    <property type="project" value="UniProtKB-EC"/>
</dbReference>
<name>A0A178A3V5_9BACI</name>
<comment type="similarity">
    <text evidence="2 8">Belongs to the glycosyl hydrolase 32 family.</text>
</comment>
<evidence type="ECO:0000256" key="8">
    <source>
        <dbReference type="RuleBase" id="RU362110"/>
    </source>
</evidence>
<sequence length="491" mass="57602">METEIQLRNQIVQRLRDNQQQDENRLAFHLTPPLGLMNDPNGLVYYKGKYHVFFQWNPFDTKHTFKCWGHYSSTDFIHWEVHPPALVPSEWYEKDGCYSGSAIVYDNKLYLFYTGNVKTTDGGRETYQCLAVSDDGIHFEKKGPVIYLPEGFTPHFRDPKVWKQGNKWFMVIGAQTKELEGLITVFSSDDLINWQWLGPLAGNGVSLSKYFGYMWECPDFFALDGKDILIVSPQGLQAEPFKYENLYQSGYFIGVWDIKTNKYVHGTFKELDHGFDFYAPQTFEDPNGRRILLAWMGMGDEQEQTHQSIKSGWIHSLTIPRELTVKDGCLYQKPVEELRKLRNRASSETFSMANEEIDVLLDSELQEIIIEFEQFEGKKWEIHIQNNCKLIFNKIESIVTLERQNFNHSKWEKRQCKIDKINNIHMYLDRTSLEIFLNDGQIVFSSRFYGENAKKQCSISVEGNTKFSWQNWSLNSYQYKNHKLKRLCTNV</sequence>
<dbReference type="InterPro" id="IPR023296">
    <property type="entry name" value="Glyco_hydro_beta-prop_sf"/>
</dbReference>
<dbReference type="InterPro" id="IPR001362">
    <property type="entry name" value="Glyco_hydro_32"/>
</dbReference>
<dbReference type="PROSITE" id="PS00609">
    <property type="entry name" value="GLYCOSYL_HYDROL_F32"/>
    <property type="match status" value="1"/>
</dbReference>
<keyword evidence="13" id="KW-1185">Reference proteome</keyword>
<evidence type="ECO:0000256" key="7">
    <source>
        <dbReference type="ARBA" id="ARBA00033367"/>
    </source>
</evidence>
<dbReference type="EMBL" id="LDJR01000016">
    <property type="protein sequence ID" value="OAK74885.1"/>
    <property type="molecule type" value="Genomic_DNA"/>
</dbReference>
<evidence type="ECO:0000256" key="4">
    <source>
        <dbReference type="ARBA" id="ARBA00019623"/>
    </source>
</evidence>
<dbReference type="SMART" id="SM00640">
    <property type="entry name" value="Glyco_32"/>
    <property type="match status" value="1"/>
</dbReference>
<dbReference type="UniPathway" id="UPA00238"/>
<evidence type="ECO:0000256" key="6">
    <source>
        <dbReference type="ARBA" id="ARBA00023295"/>
    </source>
</evidence>
<dbReference type="AlphaFoldDB" id="A0A178A3V5"/>
<evidence type="ECO:0000259" key="10">
    <source>
        <dbReference type="Pfam" id="PF00251"/>
    </source>
</evidence>
<comment type="pathway">
    <text evidence="1 9">Glycan biosynthesis; sucrose metabolism.</text>
</comment>